<feature type="domain" description="ABC transporter" evidence="4">
    <location>
        <begin position="4"/>
        <end position="234"/>
    </location>
</feature>
<organism evidence="5 6">
    <name type="scientific">Thermus arciformis</name>
    <dbReference type="NCBI Taxonomy" id="482827"/>
    <lineage>
        <taxon>Bacteria</taxon>
        <taxon>Thermotogati</taxon>
        <taxon>Deinococcota</taxon>
        <taxon>Deinococci</taxon>
        <taxon>Thermales</taxon>
        <taxon>Thermaceae</taxon>
        <taxon>Thermus</taxon>
    </lineage>
</organism>
<dbReference type="InterPro" id="IPR005116">
    <property type="entry name" value="Transp-assoc_OB_typ1"/>
</dbReference>
<dbReference type="PROSITE" id="PS00211">
    <property type="entry name" value="ABC_TRANSPORTER_1"/>
    <property type="match status" value="1"/>
</dbReference>
<dbReference type="GO" id="GO:0140359">
    <property type="term" value="F:ABC-type transporter activity"/>
    <property type="evidence" value="ECO:0007669"/>
    <property type="project" value="InterPro"/>
</dbReference>
<evidence type="ECO:0000259" key="4">
    <source>
        <dbReference type="PROSITE" id="PS50893"/>
    </source>
</evidence>
<dbReference type="CDD" id="cd03301">
    <property type="entry name" value="ABC_MalK_N"/>
    <property type="match status" value="1"/>
</dbReference>
<evidence type="ECO:0000256" key="3">
    <source>
        <dbReference type="ARBA" id="ARBA00022840"/>
    </source>
</evidence>
<dbReference type="RefSeq" id="WP_093007685.1">
    <property type="nucleotide sequence ID" value="NZ_FNBC01000021.1"/>
</dbReference>
<name>A0A1G7HSZ9_9DEIN</name>
<keyword evidence="6" id="KW-1185">Reference proteome</keyword>
<dbReference type="SUPFAM" id="SSF52540">
    <property type="entry name" value="P-loop containing nucleoside triphosphate hydrolases"/>
    <property type="match status" value="1"/>
</dbReference>
<dbReference type="Proteomes" id="UP000199446">
    <property type="component" value="Unassembled WGS sequence"/>
</dbReference>
<dbReference type="OrthoDB" id="25822at2"/>
<dbReference type="InterPro" id="IPR015855">
    <property type="entry name" value="ABC_transpr_MalK-like"/>
</dbReference>
<dbReference type="Pfam" id="PF17912">
    <property type="entry name" value="OB_MalK"/>
    <property type="match status" value="1"/>
</dbReference>
<dbReference type="STRING" id="482827.SAMN04488243_12133"/>
<dbReference type="Pfam" id="PF03459">
    <property type="entry name" value="TOBE"/>
    <property type="match status" value="1"/>
</dbReference>
<dbReference type="InterPro" id="IPR008995">
    <property type="entry name" value="Mo/tungstate-bd_C_term_dom"/>
</dbReference>
<evidence type="ECO:0000256" key="2">
    <source>
        <dbReference type="ARBA" id="ARBA00022741"/>
    </source>
</evidence>
<dbReference type="GO" id="GO:0016887">
    <property type="term" value="F:ATP hydrolysis activity"/>
    <property type="evidence" value="ECO:0007669"/>
    <property type="project" value="InterPro"/>
</dbReference>
<dbReference type="InterPro" id="IPR003593">
    <property type="entry name" value="AAA+_ATPase"/>
</dbReference>
<dbReference type="InterPro" id="IPR047641">
    <property type="entry name" value="ABC_transpr_MalK/UgpC-like"/>
</dbReference>
<dbReference type="Gene3D" id="3.40.50.300">
    <property type="entry name" value="P-loop containing nucleotide triphosphate hydrolases"/>
    <property type="match status" value="1"/>
</dbReference>
<dbReference type="AlphaFoldDB" id="A0A1G7HSZ9"/>
<dbReference type="FunFam" id="3.40.50.300:FF:000042">
    <property type="entry name" value="Maltose/maltodextrin ABC transporter, ATP-binding protein"/>
    <property type="match status" value="1"/>
</dbReference>
<dbReference type="InterPro" id="IPR003439">
    <property type="entry name" value="ABC_transporter-like_ATP-bd"/>
</dbReference>
<dbReference type="GO" id="GO:0055052">
    <property type="term" value="C:ATP-binding cassette (ABC) transporter complex, substrate-binding subunit-containing"/>
    <property type="evidence" value="ECO:0007669"/>
    <property type="project" value="TreeGrafter"/>
</dbReference>
<dbReference type="GO" id="GO:0008643">
    <property type="term" value="P:carbohydrate transport"/>
    <property type="evidence" value="ECO:0007669"/>
    <property type="project" value="InterPro"/>
</dbReference>
<dbReference type="Gene3D" id="2.40.50.140">
    <property type="entry name" value="Nucleic acid-binding proteins"/>
    <property type="match status" value="1"/>
</dbReference>
<dbReference type="PROSITE" id="PS50893">
    <property type="entry name" value="ABC_TRANSPORTER_2"/>
    <property type="match status" value="1"/>
</dbReference>
<keyword evidence="3 5" id="KW-0067">ATP-binding</keyword>
<dbReference type="SMART" id="SM00382">
    <property type="entry name" value="AAA"/>
    <property type="match status" value="1"/>
</dbReference>
<dbReference type="InterPro" id="IPR017871">
    <property type="entry name" value="ABC_transporter-like_CS"/>
</dbReference>
<dbReference type="InterPro" id="IPR012340">
    <property type="entry name" value="NA-bd_OB-fold"/>
</dbReference>
<dbReference type="InterPro" id="IPR040582">
    <property type="entry name" value="OB_MalK-like"/>
</dbReference>
<accession>A0A1G7HSZ9</accession>
<dbReference type="Pfam" id="PF00005">
    <property type="entry name" value="ABC_tran"/>
    <property type="match status" value="1"/>
</dbReference>
<dbReference type="Gene3D" id="2.40.50.100">
    <property type="match status" value="1"/>
</dbReference>
<protein>
    <submittedName>
        <fullName evidence="5">Carbohydrate ABC transporter ATP-binding protein, CUT1 family</fullName>
    </submittedName>
</protein>
<dbReference type="GO" id="GO:0005524">
    <property type="term" value="F:ATP binding"/>
    <property type="evidence" value="ECO:0007669"/>
    <property type="project" value="UniProtKB-KW"/>
</dbReference>
<evidence type="ECO:0000313" key="6">
    <source>
        <dbReference type="Proteomes" id="UP000199446"/>
    </source>
</evidence>
<dbReference type="SUPFAM" id="SSF50331">
    <property type="entry name" value="MOP-like"/>
    <property type="match status" value="1"/>
</dbReference>
<gene>
    <name evidence="5" type="ORF">SAMN04488243_12133</name>
</gene>
<dbReference type="PANTHER" id="PTHR43875">
    <property type="entry name" value="MALTODEXTRIN IMPORT ATP-BINDING PROTEIN MSMX"/>
    <property type="match status" value="1"/>
</dbReference>
<dbReference type="InterPro" id="IPR027417">
    <property type="entry name" value="P-loop_NTPase"/>
</dbReference>
<dbReference type="NCBIfam" id="NF008653">
    <property type="entry name" value="PRK11650.1"/>
    <property type="match status" value="1"/>
</dbReference>
<evidence type="ECO:0000313" key="5">
    <source>
        <dbReference type="EMBL" id="SDF03456.1"/>
    </source>
</evidence>
<dbReference type="PANTHER" id="PTHR43875:SF1">
    <property type="entry name" value="OSMOPROTECTIVE COMPOUNDS UPTAKE ATP-BINDING PROTEIN GGTA"/>
    <property type="match status" value="1"/>
</dbReference>
<sequence length="376" mass="42064">MAKVKLEHVWKRFGKVVAVKDFNLETEDGEFVVFVGPSGCGKTTTLRMIAGLEEVSEGKIFIGDRLVNDVPPKDRDIAMVFQNYALYPHMNVYENMAFGLRLRRYPKDEIDRRVKEAARILKIEHLLHRKPRELSGGQRQRVAMGRAIVREPKVFLMDEPLSNLDAKLRVEMRAEIAKLQRRLGVTTIYVTHDQVEAMTLGHRIVVMKDGEVQQVDTPLRLYDFPANRFVAGFIGSPSMNFVKASVEVQGEKVYLAAPGLRIRANPVLAPSLRPYAGKEVWLGVRPEHLGLKGFTVIPEEENAIRGEVEVVEPLGAETELHVSVDGTVLVAKVDGHAPVKPGDRVELLADTGRLHAFDLETEKAIGHSQEPAAFAR</sequence>
<proteinExistence type="predicted"/>
<keyword evidence="2" id="KW-0547">Nucleotide-binding</keyword>
<dbReference type="EMBL" id="FNBC01000021">
    <property type="protein sequence ID" value="SDF03456.1"/>
    <property type="molecule type" value="Genomic_DNA"/>
</dbReference>
<reference evidence="6" key="1">
    <citation type="submission" date="2016-10" db="EMBL/GenBank/DDBJ databases">
        <authorList>
            <person name="Varghese N."/>
            <person name="Submissions S."/>
        </authorList>
    </citation>
    <scope>NUCLEOTIDE SEQUENCE [LARGE SCALE GENOMIC DNA]</scope>
    <source>
        <strain evidence="6">CGMCC 1.6992</strain>
    </source>
</reference>
<evidence type="ECO:0000256" key="1">
    <source>
        <dbReference type="ARBA" id="ARBA00022448"/>
    </source>
</evidence>
<keyword evidence="1" id="KW-0813">Transport</keyword>